<evidence type="ECO:0000256" key="15">
    <source>
        <dbReference type="PIRSR" id="PIRSR602401-1"/>
    </source>
</evidence>
<evidence type="ECO:0000256" key="2">
    <source>
        <dbReference type="ARBA" id="ARBA00003690"/>
    </source>
</evidence>
<evidence type="ECO:0000256" key="3">
    <source>
        <dbReference type="ARBA" id="ARBA00004174"/>
    </source>
</evidence>
<keyword evidence="7 15" id="KW-0349">Heme</keyword>
<dbReference type="EMBL" id="CVRI01000075">
    <property type="protein sequence ID" value="CRL08551.1"/>
    <property type="molecule type" value="Genomic_DNA"/>
</dbReference>
<sequence>MGSESEDSDEEGGLGNVNRLIIRPAGHSGKAKKGNLCFDAAFETGNLGNVALVGEFEYDLCLRPDTCNPRYRFWFNFTVDNCKQDQRVIFNIVNMNKNNNLFNQGMTPLVKSSSRPKWQRLPKQHVFYYKSTLHQNHHVLSFAFIFDREDDIYQFALTYPYRLIEFLAIANHPIAKLLRENVVFKIIPMINPDGVFLGNNRVNVLGHDLNRYWNNISDYTHPTLSAIMELLKEYDSSDCYQIDFVIDIHAHTSLTGVFIVGNAYEDVYRYERHLVFPKLFSSKCSDFSNDNMIFNADDRKQGTARRYLCNRLSDNVNIYTLQVSMYGFYIKGTNIITPYTEADYMKVGRNLARSLLEYYRFTNILPIPPLSEILSSRKGRPNTHRHRKKFKNIYPTRPKTTRENAPINYTDLSIYYDSDTSAEYSSPARYPFHSHFMLQHNRLRFHQTHHQDPFSLSSLKFGNLELKSRDKKKKKNKSNLYKTSPVKSDTLNMPPKPYLSIIDFNMLTRGGLEEATNRSVDKTLIENFIKMDSTFLYYAICFLIAYWIYKTFFKQDDYFKIRGVDKVVEGMTFTGFYRSFRGLDDGMTAPQRQYDSMENEKIYGAYLFTRPMVSLRDADLVKQVLIKEFDSFMNHDEFLSKGTDGIFAKSVLLLENNPWREMRNTLTPIFTSARMKTMFHYLTSCANELNTFIENKLKDEGRLVIDAKEMFGKYTAESISTTALGFRGNCIQKDESEVYKIANAINEDFTGFKGMMKMVWTGIFPRVMKFFNVQIFRQSTHDFFKRYVIDEIARREKEGITNVNDVIQMLIQAKNGQLKFEGEIDEDLEPAKNFIERKHLDWSDDELIAAQVFIFFAGGFETTSTLINICSWELAMNQDIQKELLKEIDEVLESLNGANISYEALNKMKMLDMVVYETLRKWPPLPFGGRSCNRDCTIKTTDGHLIAFKKGDIVQFPIRCIQHDPKYFEDPSKFDPYRFSEENKHKIVPGSFLAFGYGPRVCIGQRLALLEAKLILFTVLSKYSIEVCEKTVKEVKYSASPMQFRDKIFVELKPRV</sequence>
<dbReference type="SUPFAM" id="SSF53187">
    <property type="entry name" value="Zn-dependent exopeptidases"/>
    <property type="match status" value="1"/>
</dbReference>
<dbReference type="PANTHER" id="PTHR24292">
    <property type="entry name" value="CYTOCHROME P450"/>
    <property type="match status" value="1"/>
</dbReference>
<dbReference type="GO" id="GO:0006508">
    <property type="term" value="P:proteolysis"/>
    <property type="evidence" value="ECO:0007669"/>
    <property type="project" value="InterPro"/>
</dbReference>
<dbReference type="SUPFAM" id="SSF48264">
    <property type="entry name" value="Cytochrome P450"/>
    <property type="match status" value="1"/>
</dbReference>
<dbReference type="InterPro" id="IPR000834">
    <property type="entry name" value="Peptidase_M14"/>
</dbReference>
<reference evidence="19 20" key="1">
    <citation type="submission" date="2015-04" db="EMBL/GenBank/DDBJ databases">
        <authorList>
            <person name="Syromyatnikov M.Y."/>
            <person name="Popov V.N."/>
        </authorList>
    </citation>
    <scope>NUCLEOTIDE SEQUENCE [LARGE SCALE GENOMIC DNA]</scope>
</reference>
<dbReference type="PROSITE" id="PS00086">
    <property type="entry name" value="CYTOCHROME_P450"/>
    <property type="match status" value="1"/>
</dbReference>
<evidence type="ECO:0000256" key="9">
    <source>
        <dbReference type="ARBA" id="ARBA00022824"/>
    </source>
</evidence>
<comment type="similarity">
    <text evidence="5 16">Belongs to the peptidase M14 family.</text>
</comment>
<keyword evidence="9" id="KW-0256">Endoplasmic reticulum</keyword>
<dbReference type="GO" id="GO:0004181">
    <property type="term" value="F:metallocarboxypeptidase activity"/>
    <property type="evidence" value="ECO:0007669"/>
    <property type="project" value="InterPro"/>
</dbReference>
<keyword evidence="14" id="KW-0472">Membrane</keyword>
<evidence type="ECO:0000256" key="6">
    <source>
        <dbReference type="ARBA" id="ARBA00010617"/>
    </source>
</evidence>
<evidence type="ECO:0000256" key="13">
    <source>
        <dbReference type="ARBA" id="ARBA00023033"/>
    </source>
</evidence>
<dbReference type="PRINTS" id="PR00385">
    <property type="entry name" value="P450"/>
</dbReference>
<keyword evidence="10" id="KW-0492">Microsome</keyword>
<dbReference type="PRINTS" id="PR00463">
    <property type="entry name" value="EP450I"/>
</dbReference>
<comment type="cofactor">
    <cofactor evidence="1 15">
        <name>heme</name>
        <dbReference type="ChEBI" id="CHEBI:30413"/>
    </cofactor>
</comment>
<dbReference type="GO" id="GO:0020037">
    <property type="term" value="F:heme binding"/>
    <property type="evidence" value="ECO:0007669"/>
    <property type="project" value="InterPro"/>
</dbReference>
<feature type="region of interest" description="Disordered" evidence="17">
    <location>
        <begin position="469"/>
        <end position="489"/>
    </location>
</feature>
<dbReference type="Pfam" id="PF18027">
    <property type="entry name" value="Pepdidase_M14_N"/>
    <property type="match status" value="1"/>
</dbReference>
<organism evidence="19 20">
    <name type="scientific">Clunio marinus</name>
    <dbReference type="NCBI Taxonomy" id="568069"/>
    <lineage>
        <taxon>Eukaryota</taxon>
        <taxon>Metazoa</taxon>
        <taxon>Ecdysozoa</taxon>
        <taxon>Arthropoda</taxon>
        <taxon>Hexapoda</taxon>
        <taxon>Insecta</taxon>
        <taxon>Pterygota</taxon>
        <taxon>Neoptera</taxon>
        <taxon>Endopterygota</taxon>
        <taxon>Diptera</taxon>
        <taxon>Nematocera</taxon>
        <taxon>Chironomoidea</taxon>
        <taxon>Chironomidae</taxon>
        <taxon>Clunio</taxon>
    </lineage>
</organism>
<feature type="domain" description="Peptidase M14" evidence="18">
    <location>
        <begin position="63"/>
        <end position="359"/>
    </location>
</feature>
<dbReference type="GO" id="GO:0016705">
    <property type="term" value="F:oxidoreductase activity, acting on paired donors, with incorporation or reduction of molecular oxygen"/>
    <property type="evidence" value="ECO:0007669"/>
    <property type="project" value="InterPro"/>
</dbReference>
<dbReference type="GO" id="GO:0005789">
    <property type="term" value="C:endoplasmic reticulum membrane"/>
    <property type="evidence" value="ECO:0007669"/>
    <property type="project" value="UniProtKB-SubCell"/>
</dbReference>
<dbReference type="STRING" id="568069.A0A1J1J836"/>
<comment type="similarity">
    <text evidence="6">Belongs to the cytochrome P450 family.</text>
</comment>
<dbReference type="InterPro" id="IPR036396">
    <property type="entry name" value="Cyt_P450_sf"/>
</dbReference>
<keyword evidence="20" id="KW-1185">Reference proteome</keyword>
<evidence type="ECO:0000256" key="12">
    <source>
        <dbReference type="ARBA" id="ARBA00023004"/>
    </source>
</evidence>
<keyword evidence="11" id="KW-0560">Oxidoreductase</keyword>
<comment type="function">
    <text evidence="2">May be involved in the metabolism of insect hormones and in the breakdown of synthetic insecticides.</text>
</comment>
<comment type="caution">
    <text evidence="16">Lacks conserved residue(s) required for the propagation of feature annotation.</text>
</comment>
<dbReference type="GO" id="GO:0004497">
    <property type="term" value="F:monooxygenase activity"/>
    <property type="evidence" value="ECO:0007669"/>
    <property type="project" value="UniProtKB-KW"/>
</dbReference>
<keyword evidence="12 15" id="KW-0408">Iron</keyword>
<dbReference type="FunFam" id="1.10.630.10:FF:000042">
    <property type="entry name" value="Cytochrome P450"/>
    <property type="match status" value="1"/>
</dbReference>
<evidence type="ECO:0000256" key="10">
    <source>
        <dbReference type="ARBA" id="ARBA00022848"/>
    </source>
</evidence>
<dbReference type="PROSITE" id="PS52035">
    <property type="entry name" value="PEPTIDASE_M14"/>
    <property type="match status" value="1"/>
</dbReference>
<evidence type="ECO:0000259" key="18">
    <source>
        <dbReference type="PROSITE" id="PS52035"/>
    </source>
</evidence>
<dbReference type="Gene3D" id="1.10.630.10">
    <property type="entry name" value="Cytochrome P450"/>
    <property type="match status" value="1"/>
</dbReference>
<evidence type="ECO:0000256" key="5">
    <source>
        <dbReference type="ARBA" id="ARBA00005988"/>
    </source>
</evidence>
<dbReference type="Gene3D" id="2.60.40.3120">
    <property type="match status" value="1"/>
</dbReference>
<evidence type="ECO:0000256" key="17">
    <source>
        <dbReference type="SAM" id="MobiDB-lite"/>
    </source>
</evidence>
<accession>A0A1J1J836</accession>
<feature type="binding site" description="axial binding residue" evidence="15">
    <location>
        <position position="1002"/>
    </location>
    <ligand>
        <name>heme</name>
        <dbReference type="ChEBI" id="CHEBI:30413"/>
    </ligand>
    <ligandPart>
        <name>Fe</name>
        <dbReference type="ChEBI" id="CHEBI:18248"/>
    </ligandPart>
</feature>
<dbReference type="CDD" id="cd11056">
    <property type="entry name" value="CYP6-like"/>
    <property type="match status" value="1"/>
</dbReference>
<name>A0A1J1J836_9DIPT</name>
<dbReference type="Proteomes" id="UP000183832">
    <property type="component" value="Unassembled WGS sequence"/>
</dbReference>
<keyword evidence="13" id="KW-0503">Monooxygenase</keyword>
<keyword evidence="8 15" id="KW-0479">Metal-binding</keyword>
<dbReference type="OrthoDB" id="10253041at2759"/>
<dbReference type="AlphaFoldDB" id="A0A1J1J836"/>
<dbReference type="InterPro" id="IPR050476">
    <property type="entry name" value="Insect_CytP450_Detox"/>
</dbReference>
<dbReference type="PANTHER" id="PTHR24292:SF54">
    <property type="entry name" value="CYP9F3-RELATED"/>
    <property type="match status" value="1"/>
</dbReference>
<evidence type="ECO:0000313" key="19">
    <source>
        <dbReference type="EMBL" id="CRL08551.1"/>
    </source>
</evidence>
<evidence type="ECO:0000313" key="20">
    <source>
        <dbReference type="Proteomes" id="UP000183832"/>
    </source>
</evidence>
<evidence type="ECO:0000256" key="8">
    <source>
        <dbReference type="ARBA" id="ARBA00022723"/>
    </source>
</evidence>
<comment type="subcellular location">
    <subcellularLocation>
        <location evidence="4">Endoplasmic reticulum membrane</location>
        <topology evidence="4">Peripheral membrane protein</topology>
    </subcellularLocation>
    <subcellularLocation>
        <location evidence="3">Microsome membrane</location>
        <topology evidence="3">Peripheral membrane protein</topology>
    </subcellularLocation>
</comment>
<evidence type="ECO:0000256" key="14">
    <source>
        <dbReference type="ARBA" id="ARBA00023136"/>
    </source>
</evidence>
<dbReference type="Pfam" id="PF00246">
    <property type="entry name" value="Peptidase_M14"/>
    <property type="match status" value="1"/>
</dbReference>
<dbReference type="InterPro" id="IPR001128">
    <property type="entry name" value="Cyt_P450"/>
</dbReference>
<evidence type="ECO:0000256" key="1">
    <source>
        <dbReference type="ARBA" id="ARBA00001971"/>
    </source>
</evidence>
<evidence type="ECO:0000256" key="7">
    <source>
        <dbReference type="ARBA" id="ARBA00022617"/>
    </source>
</evidence>
<dbReference type="GO" id="GO:0008270">
    <property type="term" value="F:zinc ion binding"/>
    <property type="evidence" value="ECO:0007669"/>
    <property type="project" value="InterPro"/>
</dbReference>
<evidence type="ECO:0000256" key="16">
    <source>
        <dbReference type="PROSITE-ProRule" id="PRU01379"/>
    </source>
</evidence>
<evidence type="ECO:0000256" key="11">
    <source>
        <dbReference type="ARBA" id="ARBA00023002"/>
    </source>
</evidence>
<dbReference type="InterPro" id="IPR017972">
    <property type="entry name" value="Cyt_P450_CS"/>
</dbReference>
<gene>
    <name evidence="19" type="primary">similar to Cytochrome P450 9e2</name>
    <name evidence="19" type="ORF">CLUMA_CG021400</name>
</gene>
<evidence type="ECO:0000256" key="4">
    <source>
        <dbReference type="ARBA" id="ARBA00004406"/>
    </source>
</evidence>
<protein>
    <submittedName>
        <fullName evidence="19">CLUMA_CG021400, isoform A</fullName>
    </submittedName>
</protein>
<proteinExistence type="inferred from homology"/>
<dbReference type="GO" id="GO:0005506">
    <property type="term" value="F:iron ion binding"/>
    <property type="evidence" value="ECO:0007669"/>
    <property type="project" value="InterPro"/>
</dbReference>
<dbReference type="Gene3D" id="3.40.630.10">
    <property type="entry name" value="Zn peptidases"/>
    <property type="match status" value="1"/>
</dbReference>
<dbReference type="InterPro" id="IPR002401">
    <property type="entry name" value="Cyt_P450_E_grp-I"/>
</dbReference>
<dbReference type="Pfam" id="PF00067">
    <property type="entry name" value="p450"/>
    <property type="match status" value="1"/>
</dbReference>
<dbReference type="InterPro" id="IPR040626">
    <property type="entry name" value="Pepdidase_M14_N"/>
</dbReference>